<dbReference type="InterPro" id="IPR058980">
    <property type="entry name" value="Glyco_transf_N"/>
</dbReference>
<evidence type="ECO:0000256" key="1">
    <source>
        <dbReference type="ARBA" id="ARBA00009995"/>
    </source>
</evidence>
<name>A0A803MAF9_CHEQI</name>
<proteinExistence type="inferred from homology"/>
<dbReference type="PANTHER" id="PTHR48044">
    <property type="entry name" value="GLYCOSYLTRANSFERASE"/>
    <property type="match status" value="1"/>
</dbReference>
<keyword evidence="2 4" id="KW-0808">Transferase</keyword>
<sequence length="480" mass="53825">MNNQNPQVVVVMVPLPIQGHLNQLLHLSHLITSYGIPVHYAGSSIHNHQAKLRLNGWDTQNLTKINFHDFELPPYDSPPPNADLLVPFPQHFQPLLEASMHLRQPVSNLLQQLSVKYNRVVVIHDILMAYVVQDIKLISNGETYNFIPTSAFTFFADAWSSIPEKDRPFQLDSNDILEGIPAIDGCHTQAMTEFALNQVKLLGFESGWIYNTSRVIDGRYVQLLERLSLTTPHIKYFALGPFHPVVIKSESGENKHHCLKWLDVQEKGSVIYVSFGSTTSLTDDQIEELANGLERCGEKFIWVLRKEDSNNVFVDADKKKKPQLPEGYDERVKDRGIVVKDWAPQLEILAHPSVGGFMSHCGWNSCMESISMGVPILAWPMHSDQPKNAFLVSNVIRTGVMSLDPPGTSPGPPLVRDWEHRGEIVKSSTIENVVKILMASQEGKKIKNRAAKLGDDVRRSVAEGGVSGLERDAFIAHISR</sequence>
<feature type="domain" description="Glycosyltransferase N-terminal" evidence="6">
    <location>
        <begin position="7"/>
        <end position="244"/>
    </location>
</feature>
<evidence type="ECO:0000259" key="6">
    <source>
        <dbReference type="Pfam" id="PF26168"/>
    </source>
</evidence>
<dbReference type="GO" id="GO:0009690">
    <property type="term" value="P:cytokinin metabolic process"/>
    <property type="evidence" value="ECO:0007669"/>
    <property type="project" value="UniProtKB-ARBA"/>
</dbReference>
<dbReference type="FunFam" id="3.40.50.2000:FF:000060">
    <property type="entry name" value="Glycosyltransferase"/>
    <property type="match status" value="1"/>
</dbReference>
<reference evidence="7" key="2">
    <citation type="submission" date="2021-03" db="UniProtKB">
        <authorList>
            <consortium name="EnsemblPlants"/>
        </authorList>
    </citation>
    <scope>IDENTIFICATION</scope>
</reference>
<dbReference type="PANTHER" id="PTHR48044:SF22">
    <property type="entry name" value="GLYCOSYLTRANSFERASE"/>
    <property type="match status" value="1"/>
</dbReference>
<dbReference type="OMA" id="DFIAYMT"/>
<protein>
    <recommendedName>
        <fullName evidence="5">Glycosyltransferase</fullName>
        <ecNumber evidence="5">2.4.1.-</ecNumber>
    </recommendedName>
</protein>
<evidence type="ECO:0000256" key="2">
    <source>
        <dbReference type="ARBA" id="ARBA00022679"/>
    </source>
</evidence>
<dbReference type="GO" id="GO:0120514">
    <property type="term" value="F:2-hydroxyflavanone C-glucosyltransferase activity"/>
    <property type="evidence" value="ECO:0007669"/>
    <property type="project" value="UniProtKB-EC"/>
</dbReference>
<dbReference type="InterPro" id="IPR035595">
    <property type="entry name" value="UDP_glycos_trans_CS"/>
</dbReference>
<comment type="similarity">
    <text evidence="1 4">Belongs to the UDP-glycosyltransferase family.</text>
</comment>
<dbReference type="CDD" id="cd03784">
    <property type="entry name" value="GT1_Gtf-like"/>
    <property type="match status" value="1"/>
</dbReference>
<dbReference type="Gramene" id="AUR62026076-RA">
    <property type="protein sequence ID" value="AUR62026076-RA:cds"/>
    <property type="gene ID" value="AUR62026076"/>
</dbReference>
<evidence type="ECO:0000313" key="7">
    <source>
        <dbReference type="EnsemblPlants" id="AUR62026076-RA:cds"/>
    </source>
</evidence>
<dbReference type="EnsemblPlants" id="AUR62026076-RA">
    <property type="protein sequence ID" value="AUR62026076-RA:cds"/>
    <property type="gene ID" value="AUR62026076"/>
</dbReference>
<dbReference type="FunFam" id="3.40.50.2000:FF:000238">
    <property type="entry name" value="Glycosyltransferase"/>
    <property type="match status" value="1"/>
</dbReference>
<dbReference type="Proteomes" id="UP000596660">
    <property type="component" value="Unplaced"/>
</dbReference>
<dbReference type="Gene3D" id="3.40.50.2000">
    <property type="entry name" value="Glycogen Phosphorylase B"/>
    <property type="match status" value="2"/>
</dbReference>
<keyword evidence="8" id="KW-1185">Reference proteome</keyword>
<dbReference type="AlphaFoldDB" id="A0A803MAF9"/>
<evidence type="ECO:0000256" key="5">
    <source>
        <dbReference type="RuleBase" id="RU362057"/>
    </source>
</evidence>
<evidence type="ECO:0000256" key="4">
    <source>
        <dbReference type="RuleBase" id="RU003718"/>
    </source>
</evidence>
<evidence type="ECO:0000256" key="3">
    <source>
        <dbReference type="ARBA" id="ARBA00051296"/>
    </source>
</evidence>
<keyword evidence="4" id="KW-0328">Glycosyltransferase</keyword>
<organism evidence="7 8">
    <name type="scientific">Chenopodium quinoa</name>
    <name type="common">Quinoa</name>
    <dbReference type="NCBI Taxonomy" id="63459"/>
    <lineage>
        <taxon>Eukaryota</taxon>
        <taxon>Viridiplantae</taxon>
        <taxon>Streptophyta</taxon>
        <taxon>Embryophyta</taxon>
        <taxon>Tracheophyta</taxon>
        <taxon>Spermatophyta</taxon>
        <taxon>Magnoliopsida</taxon>
        <taxon>eudicotyledons</taxon>
        <taxon>Gunneridae</taxon>
        <taxon>Pentapetalae</taxon>
        <taxon>Caryophyllales</taxon>
        <taxon>Chenopodiaceae</taxon>
        <taxon>Chenopodioideae</taxon>
        <taxon>Atripliceae</taxon>
        <taxon>Chenopodium</taxon>
    </lineage>
</organism>
<dbReference type="PROSITE" id="PS00375">
    <property type="entry name" value="UDPGT"/>
    <property type="match status" value="1"/>
</dbReference>
<dbReference type="SUPFAM" id="SSF53756">
    <property type="entry name" value="UDP-Glycosyltransferase/glycogen phosphorylase"/>
    <property type="match status" value="1"/>
</dbReference>
<dbReference type="InterPro" id="IPR002213">
    <property type="entry name" value="UDP_glucos_trans"/>
</dbReference>
<dbReference type="EC" id="2.4.1.-" evidence="5"/>
<dbReference type="Pfam" id="PF26168">
    <property type="entry name" value="Glyco_transf_N"/>
    <property type="match status" value="1"/>
</dbReference>
<reference evidence="7" key="1">
    <citation type="journal article" date="2017" name="Nature">
        <title>The genome of Chenopodium quinoa.</title>
        <authorList>
            <person name="Jarvis D.E."/>
            <person name="Ho Y.S."/>
            <person name="Lightfoot D.J."/>
            <person name="Schmoeckel S.M."/>
            <person name="Li B."/>
            <person name="Borm T.J.A."/>
            <person name="Ohyanagi H."/>
            <person name="Mineta K."/>
            <person name="Michell C.T."/>
            <person name="Saber N."/>
            <person name="Kharbatia N.M."/>
            <person name="Rupper R.R."/>
            <person name="Sharp A.R."/>
            <person name="Dally N."/>
            <person name="Boughton B.A."/>
            <person name="Woo Y.H."/>
            <person name="Gao G."/>
            <person name="Schijlen E.G.W.M."/>
            <person name="Guo X."/>
            <person name="Momin A.A."/>
            <person name="Negrao S."/>
            <person name="Al-Babili S."/>
            <person name="Gehring C."/>
            <person name="Roessner U."/>
            <person name="Jung C."/>
            <person name="Murphy K."/>
            <person name="Arold S.T."/>
            <person name="Gojobori T."/>
            <person name="van der Linden C.G."/>
            <person name="van Loo E.N."/>
            <person name="Jellen E.N."/>
            <person name="Maughan P.J."/>
            <person name="Tester M."/>
        </authorList>
    </citation>
    <scope>NUCLEOTIDE SEQUENCE [LARGE SCALE GENOMIC DNA]</scope>
    <source>
        <strain evidence="7">cv. PI 614886</strain>
    </source>
</reference>
<dbReference type="Pfam" id="PF00201">
    <property type="entry name" value="UDPGT"/>
    <property type="match status" value="1"/>
</dbReference>
<evidence type="ECO:0000313" key="8">
    <source>
        <dbReference type="Proteomes" id="UP000596660"/>
    </source>
</evidence>
<accession>A0A803MAF9</accession>
<comment type="catalytic activity">
    <reaction evidence="3">
        <text>a 3'-hydro-2'-hydroxy-beta-oxodihydrochalcone + UDP-alpha-D-glucose = a 3'-(beta-D-glucopyranosyl)-2'-hydroxy-beta-oxodihydrochalcone + UDP + H(+)</text>
        <dbReference type="Rhea" id="RHEA:51504"/>
        <dbReference type="ChEBI" id="CHEBI:15378"/>
        <dbReference type="ChEBI" id="CHEBI:58223"/>
        <dbReference type="ChEBI" id="CHEBI:58885"/>
        <dbReference type="ChEBI" id="CHEBI:142482"/>
        <dbReference type="ChEBI" id="CHEBI:142483"/>
        <dbReference type="EC" id="2.4.1.360"/>
    </reaction>
    <physiologicalReaction direction="left-to-right" evidence="3">
        <dbReference type="Rhea" id="RHEA:51505"/>
    </physiologicalReaction>
</comment>
<dbReference type="GO" id="GO:0050404">
    <property type="term" value="F:zeatin O-beta-D-xylosyltransferase activity"/>
    <property type="evidence" value="ECO:0007669"/>
    <property type="project" value="UniProtKB-ARBA"/>
</dbReference>